<dbReference type="Proteomes" id="UP000248423">
    <property type="component" value="Unassembled WGS sequence"/>
</dbReference>
<feature type="region of interest" description="Disordered" evidence="1">
    <location>
        <begin position="62"/>
        <end position="81"/>
    </location>
</feature>
<evidence type="ECO:0000313" key="3">
    <source>
        <dbReference type="EMBL" id="PYI09936.1"/>
    </source>
</evidence>
<keyword evidence="4" id="KW-1185">Reference proteome</keyword>
<sequence length="93" mass="9557">SKMKILPYFLVGIYATTTTALGASSPNTDLDAEAECGALGVMEFDPASLPEGVTAADVRKCRDHPMGRPSSPGAGGGGGGGGLFRHFLPTWVF</sequence>
<feature type="chain" id="PRO_5016378178" evidence="2">
    <location>
        <begin position="23"/>
        <end position="93"/>
    </location>
</feature>
<feature type="non-terminal residue" evidence="3">
    <location>
        <position position="1"/>
    </location>
</feature>
<dbReference type="VEuPathDB" id="FungiDB:BO78DRAFT_307067"/>
<dbReference type="OrthoDB" id="3660930at2759"/>
<dbReference type="EMBL" id="KZ826324">
    <property type="protein sequence ID" value="PYI09936.1"/>
    <property type="molecule type" value="Genomic_DNA"/>
</dbReference>
<keyword evidence="2" id="KW-0732">Signal</keyword>
<feature type="signal peptide" evidence="2">
    <location>
        <begin position="1"/>
        <end position="22"/>
    </location>
</feature>
<evidence type="ECO:0000313" key="4">
    <source>
        <dbReference type="Proteomes" id="UP000248423"/>
    </source>
</evidence>
<gene>
    <name evidence="3" type="ORF">BO78DRAFT_307067</name>
</gene>
<dbReference type="AlphaFoldDB" id="A0A319EHV9"/>
<proteinExistence type="predicted"/>
<protein>
    <submittedName>
        <fullName evidence="3">Uncharacterized protein</fullName>
    </submittedName>
</protein>
<evidence type="ECO:0000256" key="2">
    <source>
        <dbReference type="SAM" id="SignalP"/>
    </source>
</evidence>
<accession>A0A319EHV9</accession>
<organism evidence="3 4">
    <name type="scientific">Aspergillus sclerotiicarbonarius (strain CBS 121057 / IBT 28362)</name>
    <dbReference type="NCBI Taxonomy" id="1448318"/>
    <lineage>
        <taxon>Eukaryota</taxon>
        <taxon>Fungi</taxon>
        <taxon>Dikarya</taxon>
        <taxon>Ascomycota</taxon>
        <taxon>Pezizomycotina</taxon>
        <taxon>Eurotiomycetes</taxon>
        <taxon>Eurotiomycetidae</taxon>
        <taxon>Eurotiales</taxon>
        <taxon>Aspergillaceae</taxon>
        <taxon>Aspergillus</taxon>
        <taxon>Aspergillus subgen. Circumdati</taxon>
    </lineage>
</organism>
<evidence type="ECO:0000256" key="1">
    <source>
        <dbReference type="SAM" id="MobiDB-lite"/>
    </source>
</evidence>
<reference evidence="3 4" key="1">
    <citation type="submission" date="2018-02" db="EMBL/GenBank/DDBJ databases">
        <title>The genomes of Aspergillus section Nigri reveals drivers in fungal speciation.</title>
        <authorList>
            <consortium name="DOE Joint Genome Institute"/>
            <person name="Vesth T.C."/>
            <person name="Nybo J."/>
            <person name="Theobald S."/>
            <person name="Brandl J."/>
            <person name="Frisvad J.C."/>
            <person name="Nielsen K.F."/>
            <person name="Lyhne E.K."/>
            <person name="Kogle M.E."/>
            <person name="Kuo A."/>
            <person name="Riley R."/>
            <person name="Clum A."/>
            <person name="Nolan M."/>
            <person name="Lipzen A."/>
            <person name="Salamov A."/>
            <person name="Henrissat B."/>
            <person name="Wiebenga A."/>
            <person name="De vries R.P."/>
            <person name="Grigoriev I.V."/>
            <person name="Mortensen U.H."/>
            <person name="Andersen M.R."/>
            <person name="Baker S.E."/>
        </authorList>
    </citation>
    <scope>NUCLEOTIDE SEQUENCE [LARGE SCALE GENOMIC DNA]</scope>
    <source>
        <strain evidence="3 4">CBS 121057</strain>
    </source>
</reference>
<name>A0A319EHV9_ASPSB</name>
<dbReference type="STRING" id="1448318.A0A319EHV9"/>